<evidence type="ECO:0000256" key="1">
    <source>
        <dbReference type="SAM" id="MobiDB-lite"/>
    </source>
</evidence>
<dbReference type="EMBL" id="CP017157">
    <property type="protein sequence ID" value="AOP51312.1"/>
    <property type="molecule type" value="Genomic_DNA"/>
</dbReference>
<sequence length="160" mass="17444">MRDQNIEAGRLQVRTGAEPPDQAETGNTAARAAELRTALDGIRSIRHLTNSGPDPAARPAAWERGRLLHTVSLLLEAEGVAPSATGADGEPVRTGYRTSAGERPGQVLVRWVGPRGSGARYQEQEHLRRCQDVLRDWGFEALAVRGPGRRHRLEVEAGRD</sequence>
<reference evidence="2 3" key="1">
    <citation type="submission" date="2016-09" db="EMBL/GenBank/DDBJ databases">
        <title>Complete genome sequencing of Streptomyces lydicus 103 and metabolic pathways analysis of antibiotic biosynthesis.</title>
        <authorList>
            <person name="Jia N."/>
            <person name="Ding M.-Z."/>
            <person name="Gao F."/>
            <person name="Yuan Y.-J."/>
        </authorList>
    </citation>
    <scope>NUCLEOTIDE SEQUENCE [LARGE SCALE GENOMIC DNA]</scope>
    <source>
        <strain evidence="2 3">103</strain>
    </source>
</reference>
<name>A0A1D7VX59_9ACTN</name>
<dbReference type="Proteomes" id="UP000094094">
    <property type="component" value="Chromosome"/>
</dbReference>
<organism evidence="2 3">
    <name type="scientific">Streptomyces lydicus</name>
    <dbReference type="NCBI Taxonomy" id="47763"/>
    <lineage>
        <taxon>Bacteria</taxon>
        <taxon>Bacillati</taxon>
        <taxon>Actinomycetota</taxon>
        <taxon>Actinomycetes</taxon>
        <taxon>Kitasatosporales</taxon>
        <taxon>Streptomycetaceae</taxon>
        <taxon>Streptomyces</taxon>
    </lineage>
</organism>
<accession>A0A1D7VX59</accession>
<dbReference type="AlphaFoldDB" id="A0A1D7VX59"/>
<dbReference type="RefSeq" id="WP_069573873.1">
    <property type="nucleotide sequence ID" value="NZ_CP017157.1"/>
</dbReference>
<dbReference type="KEGG" id="slc:SL103_18220"/>
<feature type="region of interest" description="Disordered" evidence="1">
    <location>
        <begin position="1"/>
        <end position="29"/>
    </location>
</feature>
<evidence type="ECO:0000313" key="3">
    <source>
        <dbReference type="Proteomes" id="UP000094094"/>
    </source>
</evidence>
<dbReference type="OrthoDB" id="3854431at2"/>
<proteinExistence type="predicted"/>
<keyword evidence="3" id="KW-1185">Reference proteome</keyword>
<evidence type="ECO:0000313" key="2">
    <source>
        <dbReference type="EMBL" id="AOP51312.1"/>
    </source>
</evidence>
<protein>
    <submittedName>
        <fullName evidence="2">Uncharacterized protein</fullName>
    </submittedName>
</protein>
<gene>
    <name evidence="2" type="ORF">SL103_18220</name>
</gene>